<evidence type="ECO:0000259" key="1">
    <source>
        <dbReference type="Pfam" id="PF07811"/>
    </source>
</evidence>
<reference evidence="2 3" key="1">
    <citation type="journal article" date="2011" name="J. Bacteriol.">
        <title>Draft genome sequence of the anoxygenic filamentous phototrophic bacterium Oscillochloris trichoides subsp. DG-6.</title>
        <authorList>
            <person name="Kuznetsov B.B."/>
            <person name="Ivanovsky R.N."/>
            <person name="Keppen O.I."/>
            <person name="Sukhacheva M.V."/>
            <person name="Bumazhkin B.K."/>
            <person name="Patutina E.O."/>
            <person name="Beletsky A.V."/>
            <person name="Mardanov A.V."/>
            <person name="Baslerov R.V."/>
            <person name="Panteleeva A.N."/>
            <person name="Kolganova T.V."/>
            <person name="Ravin N.V."/>
            <person name="Skryabin K.G."/>
        </authorList>
    </citation>
    <scope>NUCLEOTIDE SEQUENCE [LARGE SCALE GENOMIC DNA]</scope>
    <source>
        <strain evidence="2 3">DG-6</strain>
    </source>
</reference>
<keyword evidence="3" id="KW-1185">Reference proteome</keyword>
<dbReference type="HOGENOM" id="CLU_1509152_0_0_0"/>
<feature type="domain" description="TadE-like" evidence="1">
    <location>
        <begin position="1"/>
        <end position="36"/>
    </location>
</feature>
<organism evidence="2 3">
    <name type="scientific">Oscillochloris trichoides DG-6</name>
    <dbReference type="NCBI Taxonomy" id="765420"/>
    <lineage>
        <taxon>Bacteria</taxon>
        <taxon>Bacillati</taxon>
        <taxon>Chloroflexota</taxon>
        <taxon>Chloroflexia</taxon>
        <taxon>Chloroflexales</taxon>
        <taxon>Chloroflexineae</taxon>
        <taxon>Oscillochloridaceae</taxon>
        <taxon>Oscillochloris</taxon>
    </lineage>
</organism>
<sequence length="178" mass="19508">MAFVLPILLVVLFGIMEFGYIIFAYSTVSQAARNAAEAAAQLPPQQSWLAYKDDTSPPANYPGFRADACVRAVYQAAESDDTIFAGISDGLVISYPMDDVLNRNTRNMNDRGPIEVAITYQVRGITPLFSMMRIGNNGTITLNVTQRRSLESLGRDPTKASGIACAESVAQWYQINDE</sequence>
<gene>
    <name evidence="2" type="ORF">OSCT_2769</name>
</gene>
<evidence type="ECO:0000313" key="3">
    <source>
        <dbReference type="Proteomes" id="UP000054010"/>
    </source>
</evidence>
<dbReference type="STRING" id="765420.OSCT_2769"/>
<dbReference type="InterPro" id="IPR012495">
    <property type="entry name" value="TadE-like_dom"/>
</dbReference>
<dbReference type="eggNOG" id="COG4961">
    <property type="taxonomic scope" value="Bacteria"/>
</dbReference>
<proteinExistence type="predicted"/>
<dbReference type="EMBL" id="ADVR01000115">
    <property type="protein sequence ID" value="EFO79374.1"/>
    <property type="molecule type" value="Genomic_DNA"/>
</dbReference>
<name>E1IHG8_9CHLR</name>
<protein>
    <submittedName>
        <fullName evidence="2">TadE family protein</fullName>
    </submittedName>
</protein>
<dbReference type="AlphaFoldDB" id="E1IHG8"/>
<dbReference type="Proteomes" id="UP000054010">
    <property type="component" value="Unassembled WGS sequence"/>
</dbReference>
<evidence type="ECO:0000313" key="2">
    <source>
        <dbReference type="EMBL" id="EFO79374.1"/>
    </source>
</evidence>
<dbReference type="Pfam" id="PF07811">
    <property type="entry name" value="TadE"/>
    <property type="match status" value="1"/>
</dbReference>
<comment type="caution">
    <text evidence="2">The sequence shown here is derived from an EMBL/GenBank/DDBJ whole genome shotgun (WGS) entry which is preliminary data.</text>
</comment>
<accession>E1IHG8</accession>